<dbReference type="PROSITE" id="PS51782">
    <property type="entry name" value="LYSM"/>
    <property type="match status" value="1"/>
</dbReference>
<dbReference type="InterPro" id="IPR018392">
    <property type="entry name" value="LysM"/>
</dbReference>
<protein>
    <recommendedName>
        <fullName evidence="1">LysM domain-containing protein</fullName>
    </recommendedName>
</protein>
<evidence type="ECO:0000259" key="1">
    <source>
        <dbReference type="PROSITE" id="PS51782"/>
    </source>
</evidence>
<sequence length="870" mass="91763">MTYSYTWWDDARQAQLKFDTNTATTSDAIQTSTFAYDVNGRLTYVNIQDGRPRNVTFITDVNGQVLRRTEADNNASLSDPKDVYYYFGGVRVGEVTNNPGWGDGYAWAVSRRTLKPSSTSTPFITGNAAGVATDFGQAYESLTPGSVRNGASAYTVRDGDTLQGIAAAVWGDASLWYMIAEANGLTSANPLVAGQTLSIPGKVANVHNTADTFRPYDPNKAMGDVSPTQPKPVANAGKKGCGVVGQIIAVVIAVVVTYVSQGAMGEKMAAMVSSVMGAGKAATAVAATVTAAASAAAGSTAGQAFLVATGAQDNINWKQVGISALTAGVNQGVGGLNSVNNTLSKIPGPTWVQEGVRGAGLNALTQGVSVAVGLQDRFDWTGVAVAGVVRGVGSTVSNALPPAAAFSRQGLVNSMVSGTVSAVAGAGVRSLIAGTSFGDNLQSVLPDVIGQTIGNMVAGGIQEAQQAAQRSRYLRDETEALIDRPEFQDTPIEQRRHAAGSLANNDEMQGRRYGETAGVLNADGYSTLAESSRLALSPDALPGERLTGLANHLYHVNGLSEDEVRFVVNDFAKSDLMDVPYTEGVVEFADNRWVVKAPSAFGEGWIDEDGQSHLPDVLVEMRKLGTVYGMPLTDGVVSNAGGVVHRVQQTIQENPALGYGLMAIDVLTGPTTFVVSGAIEASPVGAFVERKVGEVRDYFTGLYEGVSYDATTSRNGGTGTLTLGMLAAGLGARRTLRALDIQMPMQRGRTFERNAIQSMLGHIGVGKNTRLIPVTMPDGTVVRTIPDAFGRSMGVVEFKDVAEIGSSRQLRAQLEYAEQNRMPFNLVVSPNTRHISQPLLRDISAVNERFGGGVYRYDPAIDTLTDWPSR</sequence>
<dbReference type="EMBL" id="BSFD01000011">
    <property type="protein sequence ID" value="GLK50144.1"/>
    <property type="molecule type" value="Genomic_DNA"/>
</dbReference>
<dbReference type="SMART" id="SM00257">
    <property type="entry name" value="LysM"/>
    <property type="match status" value="1"/>
</dbReference>
<keyword evidence="3" id="KW-1185">Reference proteome</keyword>
<dbReference type="CDD" id="cd00118">
    <property type="entry name" value="LysM"/>
    <property type="match status" value="1"/>
</dbReference>
<proteinExistence type="predicted"/>
<comment type="caution">
    <text evidence="2">The sequence shown here is derived from an EMBL/GenBank/DDBJ whole genome shotgun (WGS) entry which is preliminary data.</text>
</comment>
<evidence type="ECO:0000313" key="2">
    <source>
        <dbReference type="EMBL" id="GLK50144.1"/>
    </source>
</evidence>
<dbReference type="InterPro" id="IPR028903">
    <property type="entry name" value="Tox-REase-7_dom"/>
</dbReference>
<feature type="domain" description="LysM" evidence="1">
    <location>
        <begin position="152"/>
        <end position="199"/>
    </location>
</feature>
<evidence type="ECO:0000313" key="3">
    <source>
        <dbReference type="Proteomes" id="UP001143509"/>
    </source>
</evidence>
<accession>A0ABQ5TDT1</accession>
<dbReference type="Pfam" id="PF01476">
    <property type="entry name" value="LysM"/>
    <property type="match status" value="1"/>
</dbReference>
<organism evidence="2 3">
    <name type="scientific">Brevundimonas intermedia</name>
    <dbReference type="NCBI Taxonomy" id="74315"/>
    <lineage>
        <taxon>Bacteria</taxon>
        <taxon>Pseudomonadati</taxon>
        <taxon>Pseudomonadota</taxon>
        <taxon>Alphaproteobacteria</taxon>
        <taxon>Caulobacterales</taxon>
        <taxon>Caulobacteraceae</taxon>
        <taxon>Brevundimonas</taxon>
    </lineage>
</organism>
<name>A0ABQ5TDT1_9CAUL</name>
<gene>
    <name evidence="2" type="ORF">GCM10017620_31180</name>
</gene>
<reference evidence="2" key="2">
    <citation type="submission" date="2023-01" db="EMBL/GenBank/DDBJ databases">
        <authorList>
            <person name="Sun Q."/>
            <person name="Evtushenko L."/>
        </authorList>
    </citation>
    <scope>NUCLEOTIDE SEQUENCE</scope>
    <source>
        <strain evidence="2">VKM B-1499</strain>
    </source>
</reference>
<dbReference type="Pfam" id="PF15649">
    <property type="entry name" value="Tox-REase-7"/>
    <property type="match status" value="1"/>
</dbReference>
<dbReference type="Proteomes" id="UP001143509">
    <property type="component" value="Unassembled WGS sequence"/>
</dbReference>
<dbReference type="RefSeq" id="WP_271166297.1">
    <property type="nucleotide sequence ID" value="NZ_BSFD01000011.1"/>
</dbReference>
<dbReference type="Gene3D" id="3.10.350.10">
    <property type="entry name" value="LysM domain"/>
    <property type="match status" value="1"/>
</dbReference>
<reference evidence="2" key="1">
    <citation type="journal article" date="2014" name="Int. J. Syst. Evol. Microbiol.">
        <title>Complete genome of a new Firmicutes species belonging to the dominant human colonic microbiota ('Ruminococcus bicirculans') reveals two chromosomes and a selective capacity to utilize plant glucans.</title>
        <authorList>
            <consortium name="NISC Comparative Sequencing Program"/>
            <person name="Wegmann U."/>
            <person name="Louis P."/>
            <person name="Goesmann A."/>
            <person name="Henrissat B."/>
            <person name="Duncan S.H."/>
            <person name="Flint H.J."/>
        </authorList>
    </citation>
    <scope>NUCLEOTIDE SEQUENCE</scope>
    <source>
        <strain evidence="2">VKM B-1499</strain>
    </source>
</reference>
<dbReference type="InterPro" id="IPR036779">
    <property type="entry name" value="LysM_dom_sf"/>
</dbReference>
<dbReference type="SUPFAM" id="SSF54106">
    <property type="entry name" value="LysM domain"/>
    <property type="match status" value="1"/>
</dbReference>